<evidence type="ECO:0000256" key="1">
    <source>
        <dbReference type="SAM" id="Phobius"/>
    </source>
</evidence>
<dbReference type="AlphaFoldDB" id="A0AAN8FB90"/>
<proteinExistence type="predicted"/>
<dbReference type="EMBL" id="WIXE01015061">
    <property type="protein sequence ID" value="KAK5973790.1"/>
    <property type="molecule type" value="Genomic_DNA"/>
</dbReference>
<reference evidence="3 4" key="1">
    <citation type="submission" date="2019-10" db="EMBL/GenBank/DDBJ databases">
        <title>Assembly and Annotation for the nematode Trichostrongylus colubriformis.</title>
        <authorList>
            <person name="Martin J."/>
        </authorList>
    </citation>
    <scope>NUCLEOTIDE SEQUENCE [LARGE SCALE GENOMIC DNA]</scope>
    <source>
        <strain evidence="3">G859</strain>
        <tissue evidence="3">Whole worm</tissue>
    </source>
</reference>
<dbReference type="PANTHER" id="PTHR32026">
    <property type="entry name" value="METHYLTRANSFERASE-LIKE PROTEIN 24"/>
    <property type="match status" value="1"/>
</dbReference>
<dbReference type="Pfam" id="PF13383">
    <property type="entry name" value="Methyltransf_22"/>
    <property type="match status" value="1"/>
</dbReference>
<dbReference type="PANTHER" id="PTHR32026:SF27">
    <property type="entry name" value="METHYLTRANSFERASE FKBM DOMAIN-CONTAINING PROTEIN-RELATED"/>
    <property type="match status" value="1"/>
</dbReference>
<organism evidence="3 4">
    <name type="scientific">Trichostrongylus colubriformis</name>
    <name type="common">Black scour worm</name>
    <dbReference type="NCBI Taxonomy" id="6319"/>
    <lineage>
        <taxon>Eukaryota</taxon>
        <taxon>Metazoa</taxon>
        <taxon>Ecdysozoa</taxon>
        <taxon>Nematoda</taxon>
        <taxon>Chromadorea</taxon>
        <taxon>Rhabditida</taxon>
        <taxon>Rhabditina</taxon>
        <taxon>Rhabditomorpha</taxon>
        <taxon>Strongyloidea</taxon>
        <taxon>Trichostrongylidae</taxon>
        <taxon>Trichostrongylus</taxon>
    </lineage>
</organism>
<evidence type="ECO:0000313" key="4">
    <source>
        <dbReference type="Proteomes" id="UP001331761"/>
    </source>
</evidence>
<name>A0AAN8FB90_TRICO</name>
<keyword evidence="1" id="KW-0472">Membrane</keyword>
<accession>A0AAN8FB90</accession>
<evidence type="ECO:0000313" key="3">
    <source>
        <dbReference type="EMBL" id="KAK5973790.1"/>
    </source>
</evidence>
<evidence type="ECO:0000259" key="2">
    <source>
        <dbReference type="Pfam" id="PF13383"/>
    </source>
</evidence>
<keyword evidence="1" id="KW-0812">Transmembrane</keyword>
<dbReference type="InterPro" id="IPR025714">
    <property type="entry name" value="Methyltranfer_dom"/>
</dbReference>
<gene>
    <name evidence="3" type="ORF">GCK32_001046</name>
</gene>
<feature type="domain" description="Methyltransferase" evidence="2">
    <location>
        <begin position="74"/>
        <end position="277"/>
    </location>
</feature>
<sequence>MRQGIAAVIAMVFCTIPFLLIYFDNRSTLKVIYGALLKSSQGVVPEAWVRRFYEKSAPARITYLSQGLTNTGTLYNILAPEVFCPYAVRIGSLDDGGKIVCNPFRMPWNCSIYSVGIASEVTFEEAIQEFNNYTCRIFGYEKENISSSTFSRYTRINGRLQQLEISSTTDPENNRYALGDLVERNNDKSVEFLKMDMEGGEHHFLIPFLERYKVCQVGFGLRRIVILAFYTQQIFVEIHDTAINQTSLLSRIAKLDYTLFSHEINAHTSTVCEFSFIHIDCMQAYGAYMLKRYLNSVTVPT</sequence>
<comment type="caution">
    <text evidence="3">The sequence shown here is derived from an EMBL/GenBank/DDBJ whole genome shotgun (WGS) entry which is preliminary data.</text>
</comment>
<feature type="transmembrane region" description="Helical" evidence="1">
    <location>
        <begin position="6"/>
        <end position="23"/>
    </location>
</feature>
<keyword evidence="1" id="KW-1133">Transmembrane helix</keyword>
<keyword evidence="4" id="KW-1185">Reference proteome</keyword>
<dbReference type="Proteomes" id="UP001331761">
    <property type="component" value="Unassembled WGS sequence"/>
</dbReference>
<protein>
    <recommendedName>
        <fullName evidence="2">Methyltransferase domain-containing protein</fullName>
    </recommendedName>
</protein>
<dbReference type="InterPro" id="IPR026913">
    <property type="entry name" value="METTL24"/>
</dbReference>